<dbReference type="EMBL" id="MU006233">
    <property type="protein sequence ID" value="KAF2822859.1"/>
    <property type="molecule type" value="Genomic_DNA"/>
</dbReference>
<name>A0A6A6ZQG1_9PLEO</name>
<dbReference type="Proteomes" id="UP000799424">
    <property type="component" value="Unassembled WGS sequence"/>
</dbReference>
<keyword evidence="2" id="KW-1185">Reference proteome</keyword>
<gene>
    <name evidence="1" type="ORF">CC86DRAFT_73065</name>
</gene>
<dbReference type="AlphaFoldDB" id="A0A6A6ZQG1"/>
<reference evidence="1" key="1">
    <citation type="journal article" date="2020" name="Stud. Mycol.">
        <title>101 Dothideomycetes genomes: a test case for predicting lifestyles and emergence of pathogens.</title>
        <authorList>
            <person name="Haridas S."/>
            <person name="Albert R."/>
            <person name="Binder M."/>
            <person name="Bloem J."/>
            <person name="Labutti K."/>
            <person name="Salamov A."/>
            <person name="Andreopoulos B."/>
            <person name="Baker S."/>
            <person name="Barry K."/>
            <person name="Bills G."/>
            <person name="Bluhm B."/>
            <person name="Cannon C."/>
            <person name="Castanera R."/>
            <person name="Culley D."/>
            <person name="Daum C."/>
            <person name="Ezra D."/>
            <person name="Gonzalez J."/>
            <person name="Henrissat B."/>
            <person name="Kuo A."/>
            <person name="Liang C."/>
            <person name="Lipzen A."/>
            <person name="Lutzoni F."/>
            <person name="Magnuson J."/>
            <person name="Mondo S."/>
            <person name="Nolan M."/>
            <person name="Ohm R."/>
            <person name="Pangilinan J."/>
            <person name="Park H.-J."/>
            <person name="Ramirez L."/>
            <person name="Alfaro M."/>
            <person name="Sun H."/>
            <person name="Tritt A."/>
            <person name="Yoshinaga Y."/>
            <person name="Zwiers L.-H."/>
            <person name="Turgeon B."/>
            <person name="Goodwin S."/>
            <person name="Spatafora J."/>
            <person name="Crous P."/>
            <person name="Grigoriev I."/>
        </authorList>
    </citation>
    <scope>NUCLEOTIDE SEQUENCE</scope>
    <source>
        <strain evidence="1">CBS 113818</strain>
    </source>
</reference>
<protein>
    <submittedName>
        <fullName evidence="1">Uncharacterized protein</fullName>
    </submittedName>
</protein>
<sequence>MSRSNWRHSTFVMIVIAPTNSGARTTNNPGSSGLTTLQNELLHQIIGYLLPIEEIQKADGYGTSAENTETGLEPDVRRRQALAARVGILLDLARSCRRLLPVVQEALYISVSLPQLRQSSVKDTRQPWPLANFLRTVIRCPDLAARVRNLAGWLWKGNAADQDRLVDREYHICGCWECLQMLNTAVKNLRLTNSDTASWMESLRRPTEAMVCSLVLAALPNLKSVSLYAKRYPGHDGTRENAKLPYTTAYRSDAEEMLCLTQGLASTRIKELTFLCHLNGLHTVHDFRASLYWRSICSAPVRLLPSAKGAFATSIR</sequence>
<dbReference type="OrthoDB" id="3750626at2759"/>
<evidence type="ECO:0000313" key="2">
    <source>
        <dbReference type="Proteomes" id="UP000799424"/>
    </source>
</evidence>
<organism evidence="1 2">
    <name type="scientific">Ophiobolus disseminans</name>
    <dbReference type="NCBI Taxonomy" id="1469910"/>
    <lineage>
        <taxon>Eukaryota</taxon>
        <taxon>Fungi</taxon>
        <taxon>Dikarya</taxon>
        <taxon>Ascomycota</taxon>
        <taxon>Pezizomycotina</taxon>
        <taxon>Dothideomycetes</taxon>
        <taxon>Pleosporomycetidae</taxon>
        <taxon>Pleosporales</taxon>
        <taxon>Pleosporineae</taxon>
        <taxon>Phaeosphaeriaceae</taxon>
        <taxon>Ophiobolus</taxon>
    </lineage>
</organism>
<accession>A0A6A6ZQG1</accession>
<proteinExistence type="predicted"/>
<evidence type="ECO:0000313" key="1">
    <source>
        <dbReference type="EMBL" id="KAF2822859.1"/>
    </source>
</evidence>